<dbReference type="GO" id="GO:0022857">
    <property type="term" value="F:transmembrane transporter activity"/>
    <property type="evidence" value="ECO:0007669"/>
    <property type="project" value="TreeGrafter"/>
</dbReference>
<name>A0A9W9ESM9_9EURO</name>
<gene>
    <name evidence="6" type="ORF">N7456_010874</name>
</gene>
<feature type="transmembrane region" description="Helical" evidence="5">
    <location>
        <begin position="6"/>
        <end position="25"/>
    </location>
</feature>
<dbReference type="SUPFAM" id="SSF103473">
    <property type="entry name" value="MFS general substrate transporter"/>
    <property type="match status" value="1"/>
</dbReference>
<evidence type="ECO:0000256" key="1">
    <source>
        <dbReference type="ARBA" id="ARBA00004141"/>
    </source>
</evidence>
<proteinExistence type="predicted"/>
<evidence type="ECO:0008006" key="8">
    <source>
        <dbReference type="Google" id="ProtNLM"/>
    </source>
</evidence>
<reference evidence="6" key="1">
    <citation type="submission" date="2022-11" db="EMBL/GenBank/DDBJ databases">
        <authorList>
            <person name="Petersen C."/>
        </authorList>
    </citation>
    <scope>NUCLEOTIDE SEQUENCE</scope>
    <source>
        <strain evidence="6">IBT 30069</strain>
    </source>
</reference>
<dbReference type="AlphaFoldDB" id="A0A9W9ESM9"/>
<keyword evidence="3 5" id="KW-1133">Transmembrane helix</keyword>
<reference evidence="6" key="2">
    <citation type="journal article" date="2023" name="IMA Fungus">
        <title>Comparative genomic study of the Penicillium genus elucidates a diverse pangenome and 15 lateral gene transfer events.</title>
        <authorList>
            <person name="Petersen C."/>
            <person name="Sorensen T."/>
            <person name="Nielsen M.R."/>
            <person name="Sondergaard T.E."/>
            <person name="Sorensen J.L."/>
            <person name="Fitzpatrick D.A."/>
            <person name="Frisvad J.C."/>
            <person name="Nielsen K.L."/>
        </authorList>
    </citation>
    <scope>NUCLEOTIDE SEQUENCE</scope>
    <source>
        <strain evidence="6">IBT 30069</strain>
    </source>
</reference>
<evidence type="ECO:0000256" key="3">
    <source>
        <dbReference type="ARBA" id="ARBA00022989"/>
    </source>
</evidence>
<evidence type="ECO:0000256" key="5">
    <source>
        <dbReference type="SAM" id="Phobius"/>
    </source>
</evidence>
<dbReference type="PANTHER" id="PTHR23501">
    <property type="entry name" value="MAJOR FACILITATOR SUPERFAMILY"/>
    <property type="match status" value="1"/>
</dbReference>
<evidence type="ECO:0000256" key="2">
    <source>
        <dbReference type="ARBA" id="ARBA00022692"/>
    </source>
</evidence>
<evidence type="ECO:0000256" key="4">
    <source>
        <dbReference type="ARBA" id="ARBA00023136"/>
    </source>
</evidence>
<protein>
    <recommendedName>
        <fullName evidence="8">Major facilitator superfamily (MFS) profile domain-containing protein</fullName>
    </recommendedName>
</protein>
<accession>A0A9W9ESM9</accession>
<evidence type="ECO:0000313" key="6">
    <source>
        <dbReference type="EMBL" id="KAJ5087258.1"/>
    </source>
</evidence>
<dbReference type="Gene3D" id="1.20.1250.20">
    <property type="entry name" value="MFS general substrate transporter like domains"/>
    <property type="match status" value="1"/>
</dbReference>
<organism evidence="6 7">
    <name type="scientific">Penicillium angulare</name>
    <dbReference type="NCBI Taxonomy" id="116970"/>
    <lineage>
        <taxon>Eukaryota</taxon>
        <taxon>Fungi</taxon>
        <taxon>Dikarya</taxon>
        <taxon>Ascomycota</taxon>
        <taxon>Pezizomycotina</taxon>
        <taxon>Eurotiomycetes</taxon>
        <taxon>Eurotiomycetidae</taxon>
        <taxon>Eurotiales</taxon>
        <taxon>Aspergillaceae</taxon>
        <taxon>Penicillium</taxon>
    </lineage>
</organism>
<comment type="caution">
    <text evidence="6">The sequence shown here is derived from an EMBL/GenBank/DDBJ whole genome shotgun (WGS) entry which is preliminary data.</text>
</comment>
<dbReference type="PANTHER" id="PTHR23501:SF43">
    <property type="entry name" value="MULTIDRUG TRANSPORTER, PUTATIVE (AFU_ORTHOLOGUE AFUA_6G03040)-RELATED"/>
    <property type="match status" value="1"/>
</dbReference>
<dbReference type="InterPro" id="IPR036259">
    <property type="entry name" value="MFS_trans_sf"/>
</dbReference>
<feature type="transmembrane region" description="Helical" evidence="5">
    <location>
        <begin position="102"/>
        <end position="123"/>
    </location>
</feature>
<dbReference type="EMBL" id="JAPQKH010000007">
    <property type="protein sequence ID" value="KAJ5087258.1"/>
    <property type="molecule type" value="Genomic_DNA"/>
</dbReference>
<evidence type="ECO:0000313" key="7">
    <source>
        <dbReference type="Proteomes" id="UP001149165"/>
    </source>
</evidence>
<keyword evidence="2 5" id="KW-0812">Transmembrane</keyword>
<dbReference type="GO" id="GO:0005886">
    <property type="term" value="C:plasma membrane"/>
    <property type="evidence" value="ECO:0007669"/>
    <property type="project" value="TreeGrafter"/>
</dbReference>
<keyword evidence="4 5" id="KW-0472">Membrane</keyword>
<feature type="transmembrane region" description="Helical" evidence="5">
    <location>
        <begin position="46"/>
        <end position="65"/>
    </location>
</feature>
<dbReference type="Proteomes" id="UP001149165">
    <property type="component" value="Unassembled WGS sequence"/>
</dbReference>
<feature type="transmembrane region" description="Helical" evidence="5">
    <location>
        <begin position="71"/>
        <end position="90"/>
    </location>
</feature>
<keyword evidence="7" id="KW-1185">Reference proteome</keyword>
<comment type="subcellular location">
    <subcellularLocation>
        <location evidence="1">Membrane</location>
        <topology evidence="1">Multi-pass membrane protein</topology>
    </subcellularLocation>
</comment>
<sequence>MQSRVFMGVALGFLTSGLPLFVYIIEIPERFQVVNASSPLGAGVKLLAFSVSCPVGIIACSILAGRFSVPFVYIMLAGIAFEVSGMFLFSEIAGVEHIWPGQFGYLVLAGLGVGLSIVAYYMAAPLVVAEDDQATAIGIGIQFRTLGGVLGVSASTTILNHFLTTRLAGHIQPEVLAEVQRSTDAIATLAPEIQAFIREVFADAYSAQMKLAGAFSAAQILAVAMIWKRGENVRFLKPT</sequence>
<dbReference type="OrthoDB" id="440553at2759"/>